<organism evidence="1 2">
    <name type="scientific">Rhamnella rubrinervis</name>
    <dbReference type="NCBI Taxonomy" id="2594499"/>
    <lineage>
        <taxon>Eukaryota</taxon>
        <taxon>Viridiplantae</taxon>
        <taxon>Streptophyta</taxon>
        <taxon>Embryophyta</taxon>
        <taxon>Tracheophyta</taxon>
        <taxon>Spermatophyta</taxon>
        <taxon>Magnoliopsida</taxon>
        <taxon>eudicotyledons</taxon>
        <taxon>Gunneridae</taxon>
        <taxon>Pentapetalae</taxon>
        <taxon>rosids</taxon>
        <taxon>fabids</taxon>
        <taxon>Rosales</taxon>
        <taxon>Rhamnaceae</taxon>
        <taxon>rhamnoid group</taxon>
        <taxon>Rhamneae</taxon>
        <taxon>Rhamnella</taxon>
    </lineage>
</organism>
<evidence type="ECO:0000313" key="1">
    <source>
        <dbReference type="EMBL" id="KAF3443341.1"/>
    </source>
</evidence>
<evidence type="ECO:0000313" key="2">
    <source>
        <dbReference type="Proteomes" id="UP000796880"/>
    </source>
</evidence>
<dbReference type="EMBL" id="VOIH02000006">
    <property type="protein sequence ID" value="KAF3443341.1"/>
    <property type="molecule type" value="Genomic_DNA"/>
</dbReference>
<reference evidence="1" key="1">
    <citation type="submission" date="2020-03" db="EMBL/GenBank/DDBJ databases">
        <title>A high-quality chromosome-level genome assembly of a woody plant with both climbing and erect habits, Rhamnella rubrinervis.</title>
        <authorList>
            <person name="Lu Z."/>
            <person name="Yang Y."/>
            <person name="Zhu X."/>
            <person name="Sun Y."/>
        </authorList>
    </citation>
    <scope>NUCLEOTIDE SEQUENCE</scope>
    <source>
        <strain evidence="1">BYM</strain>
        <tissue evidence="1">Leaf</tissue>
    </source>
</reference>
<sequence length="66" mass="7718">MRRHDDVMLLNGQTTVVPSPSRGHFYFLIERFEQDSMGSEDYVAYSYSLEPVDLDNFDLWDDPAND</sequence>
<keyword evidence="2" id="KW-1185">Reference proteome</keyword>
<accession>A0A8K0H098</accession>
<protein>
    <submittedName>
        <fullName evidence="1">Uncharacterized protein</fullName>
    </submittedName>
</protein>
<name>A0A8K0H098_9ROSA</name>
<proteinExistence type="predicted"/>
<comment type="caution">
    <text evidence="1">The sequence shown here is derived from an EMBL/GenBank/DDBJ whole genome shotgun (WGS) entry which is preliminary data.</text>
</comment>
<dbReference type="Proteomes" id="UP000796880">
    <property type="component" value="Unassembled WGS sequence"/>
</dbReference>
<dbReference type="AlphaFoldDB" id="A0A8K0H098"/>
<gene>
    <name evidence="1" type="ORF">FNV43_RR13023</name>
</gene>